<dbReference type="PRINTS" id="PR00081">
    <property type="entry name" value="GDHRDH"/>
</dbReference>
<evidence type="ECO:0000256" key="1">
    <source>
        <dbReference type="ARBA" id="ARBA00023002"/>
    </source>
</evidence>
<dbReference type="InterPro" id="IPR002347">
    <property type="entry name" value="SDR_fam"/>
</dbReference>
<sequence length="327" mass="35275">MSKSFGLQLLQQKPLTDPKVSFAGKTVIVTGSNSGLGFEAAAKFVALDASRVILGIRDAEKGSAARRAIEERTGREGHAEVWQLDMNSYDSIRAFADRASRLDRLDVALLNAGVYMVDYQKSLYGWEETLQVNTISTALLSLLLLPKLRSSCTELSLPVLEFVSSRRAEAAVLPATEGSILEALNDQSQFSPSVQYRSSKLLAMCIAQKLAASVQSSEVAVTAVCPGAAASNLSRGWSGFIPNMLKAILNALFMRTTEEGARSLVSGTTLGSEGHGKFWYDDQVHSLLPPTVTEDIAAKVWTEVLGALQKDVGEDLDAMLKRDAWSG</sequence>
<gene>
    <name evidence="2" type="ORF">NKR23_g374</name>
</gene>
<reference evidence="2" key="1">
    <citation type="submission" date="2022-07" db="EMBL/GenBank/DDBJ databases">
        <title>Fungi with potential for degradation of polypropylene.</title>
        <authorList>
            <person name="Gostincar C."/>
        </authorList>
    </citation>
    <scope>NUCLEOTIDE SEQUENCE</scope>
    <source>
        <strain evidence="2">EXF-13308</strain>
    </source>
</reference>
<evidence type="ECO:0000313" key="2">
    <source>
        <dbReference type="EMBL" id="KAJ9157600.1"/>
    </source>
</evidence>
<dbReference type="AlphaFoldDB" id="A0AA38W0T0"/>
<keyword evidence="3" id="KW-1185">Reference proteome</keyword>
<dbReference type="InterPro" id="IPR036291">
    <property type="entry name" value="NAD(P)-bd_dom_sf"/>
</dbReference>
<name>A0AA38W0T0_9PEZI</name>
<organism evidence="2 3">
    <name type="scientific">Pleurostoma richardsiae</name>
    <dbReference type="NCBI Taxonomy" id="41990"/>
    <lineage>
        <taxon>Eukaryota</taxon>
        <taxon>Fungi</taxon>
        <taxon>Dikarya</taxon>
        <taxon>Ascomycota</taxon>
        <taxon>Pezizomycotina</taxon>
        <taxon>Sordariomycetes</taxon>
        <taxon>Sordariomycetidae</taxon>
        <taxon>Calosphaeriales</taxon>
        <taxon>Pleurostomataceae</taxon>
        <taxon>Pleurostoma</taxon>
    </lineage>
</organism>
<dbReference type="PANTHER" id="PTHR43157">
    <property type="entry name" value="PHOSPHATIDYLINOSITOL-GLYCAN BIOSYNTHESIS CLASS F PROTEIN-RELATED"/>
    <property type="match status" value="1"/>
</dbReference>
<dbReference type="Pfam" id="PF00106">
    <property type="entry name" value="adh_short"/>
    <property type="match status" value="1"/>
</dbReference>
<dbReference type="Proteomes" id="UP001174694">
    <property type="component" value="Unassembled WGS sequence"/>
</dbReference>
<keyword evidence="1" id="KW-0560">Oxidoreductase</keyword>
<dbReference type="Gene3D" id="3.40.50.720">
    <property type="entry name" value="NAD(P)-binding Rossmann-like Domain"/>
    <property type="match status" value="1"/>
</dbReference>
<dbReference type="PANTHER" id="PTHR43157:SF22">
    <property type="entry name" value="SHORT-CHAIN DEHYDROGENASE_REDUCTASE PHMF"/>
    <property type="match status" value="1"/>
</dbReference>
<protein>
    <submittedName>
        <fullName evidence="2">Short-chain dehydrogenase</fullName>
    </submittedName>
</protein>
<proteinExistence type="predicted"/>
<dbReference type="GO" id="GO:0016491">
    <property type="term" value="F:oxidoreductase activity"/>
    <property type="evidence" value="ECO:0007669"/>
    <property type="project" value="UniProtKB-KW"/>
</dbReference>
<dbReference type="SUPFAM" id="SSF51735">
    <property type="entry name" value="NAD(P)-binding Rossmann-fold domains"/>
    <property type="match status" value="1"/>
</dbReference>
<evidence type="ECO:0000313" key="3">
    <source>
        <dbReference type="Proteomes" id="UP001174694"/>
    </source>
</evidence>
<dbReference type="EMBL" id="JANBVO010000001">
    <property type="protein sequence ID" value="KAJ9157600.1"/>
    <property type="molecule type" value="Genomic_DNA"/>
</dbReference>
<accession>A0AA38W0T0</accession>
<comment type="caution">
    <text evidence="2">The sequence shown here is derived from an EMBL/GenBank/DDBJ whole genome shotgun (WGS) entry which is preliminary data.</text>
</comment>